<keyword evidence="4 6" id="KW-1133">Transmembrane helix</keyword>
<dbReference type="InterPro" id="IPR035681">
    <property type="entry name" value="ComA-like_MBL"/>
</dbReference>
<dbReference type="Gene3D" id="3.60.15.10">
    <property type="entry name" value="Ribonuclease Z/Hydroxyacylglutathione hydrolase-like"/>
    <property type="match status" value="1"/>
</dbReference>
<dbReference type="Pfam" id="PF00753">
    <property type="entry name" value="Lactamase_B"/>
    <property type="match status" value="1"/>
</dbReference>
<feature type="transmembrane region" description="Helical" evidence="6">
    <location>
        <begin position="330"/>
        <end position="348"/>
    </location>
</feature>
<dbReference type="CDD" id="cd07731">
    <property type="entry name" value="ComA-like_MBL-fold"/>
    <property type="match status" value="1"/>
</dbReference>
<feature type="transmembrane region" description="Helical" evidence="6">
    <location>
        <begin position="231"/>
        <end position="253"/>
    </location>
</feature>
<gene>
    <name evidence="8" type="ORF">CEP64_05310</name>
</gene>
<dbReference type="GO" id="GO:0005886">
    <property type="term" value="C:plasma membrane"/>
    <property type="evidence" value="ECO:0007669"/>
    <property type="project" value="UniProtKB-SubCell"/>
</dbReference>
<keyword evidence="5 6" id="KW-0472">Membrane</keyword>
<dbReference type="GO" id="GO:0030420">
    <property type="term" value="P:establishment of competence for transformation"/>
    <property type="evidence" value="ECO:0007669"/>
    <property type="project" value="InterPro"/>
</dbReference>
<dbReference type="KEGG" id="sscu:CEP64_05310"/>
<evidence type="ECO:0000313" key="8">
    <source>
        <dbReference type="EMBL" id="ASE34011.1"/>
    </source>
</evidence>
<dbReference type="SMART" id="SM00849">
    <property type="entry name" value="Lactamase_B"/>
    <property type="match status" value="1"/>
</dbReference>
<feature type="transmembrane region" description="Helical" evidence="6">
    <location>
        <begin position="354"/>
        <end position="373"/>
    </location>
</feature>
<evidence type="ECO:0000256" key="4">
    <source>
        <dbReference type="ARBA" id="ARBA00022989"/>
    </source>
</evidence>
<feature type="transmembrane region" description="Helical" evidence="6">
    <location>
        <begin position="450"/>
        <end position="467"/>
    </location>
</feature>
<dbReference type="RefSeq" id="WP_088592320.1">
    <property type="nucleotide sequence ID" value="NZ_CP022046.2"/>
</dbReference>
<dbReference type="InterPro" id="IPR004477">
    <property type="entry name" value="ComEC_N"/>
</dbReference>
<dbReference type="Proteomes" id="UP000197058">
    <property type="component" value="Chromosome"/>
</dbReference>
<organism evidence="8 9">
    <name type="scientific">Mammaliicoccus sciuri</name>
    <name type="common">Staphylococcus sciuri</name>
    <dbReference type="NCBI Taxonomy" id="1296"/>
    <lineage>
        <taxon>Bacteria</taxon>
        <taxon>Bacillati</taxon>
        <taxon>Bacillota</taxon>
        <taxon>Bacilli</taxon>
        <taxon>Bacillales</taxon>
        <taxon>Staphylococcaceae</taxon>
        <taxon>Mammaliicoccus</taxon>
    </lineage>
</organism>
<accession>A0AAI8GTN7</accession>
<evidence type="ECO:0000256" key="3">
    <source>
        <dbReference type="ARBA" id="ARBA00022692"/>
    </source>
</evidence>
<proteinExistence type="predicted"/>
<keyword evidence="3 6" id="KW-0812">Transmembrane</keyword>
<feature type="transmembrane region" description="Helical" evidence="6">
    <location>
        <begin position="6"/>
        <end position="33"/>
    </location>
</feature>
<feature type="transmembrane region" description="Helical" evidence="6">
    <location>
        <begin position="40"/>
        <end position="57"/>
    </location>
</feature>
<dbReference type="AlphaFoldDB" id="A0AAI8GTN7"/>
<evidence type="ECO:0000256" key="5">
    <source>
        <dbReference type="ARBA" id="ARBA00023136"/>
    </source>
</evidence>
<dbReference type="InterPro" id="IPR004797">
    <property type="entry name" value="Competence_ComEC/Rec2"/>
</dbReference>
<dbReference type="PANTHER" id="PTHR30619">
    <property type="entry name" value="DNA INTERNALIZATION/COMPETENCE PROTEIN COMEC/REC2"/>
    <property type="match status" value="1"/>
</dbReference>
<name>A0AAI8GTN7_MAMSC</name>
<comment type="subcellular location">
    <subcellularLocation>
        <location evidence="1">Cell membrane</location>
        <topology evidence="1">Multi-pass membrane protein</topology>
    </subcellularLocation>
</comment>
<dbReference type="EMBL" id="CP022046">
    <property type="protein sequence ID" value="ASE34011.1"/>
    <property type="molecule type" value="Genomic_DNA"/>
</dbReference>
<dbReference type="NCBIfam" id="TIGR00360">
    <property type="entry name" value="ComEC_N-term"/>
    <property type="match status" value="1"/>
</dbReference>
<dbReference type="Pfam" id="PF03772">
    <property type="entry name" value="Competence"/>
    <property type="match status" value="1"/>
</dbReference>
<keyword evidence="2" id="KW-1003">Cell membrane</keyword>
<evidence type="ECO:0000256" key="2">
    <source>
        <dbReference type="ARBA" id="ARBA00022475"/>
    </source>
</evidence>
<reference evidence="9" key="1">
    <citation type="submission" date="2017-06" db="EMBL/GenBank/DDBJ databases">
        <title>FDA dAtabase for Regulatory Grade micrObial Sequences (FDA-ARGOS): Supporting development and validation of Infectious Disease Dx tests.</title>
        <authorList>
            <person name="Goldberg B."/>
            <person name="Campos J."/>
            <person name="Tallon L."/>
            <person name="Sadzewicz L."/>
            <person name="Sengamalay N."/>
            <person name="Ott S."/>
            <person name="Godinez A."/>
            <person name="Nagaraj S."/>
            <person name="Vavikolanu K."/>
            <person name="Nadendla S."/>
            <person name="George J."/>
            <person name="Geyer C."/>
            <person name="Sichtig H."/>
        </authorList>
    </citation>
    <scope>NUCLEOTIDE SEQUENCE [LARGE SCALE GENOMIC DNA]</scope>
    <source>
        <strain evidence="9">FDAARGOS_285</strain>
    </source>
</reference>
<dbReference type="NCBIfam" id="TIGR00361">
    <property type="entry name" value="ComEC_Rec2"/>
    <property type="match status" value="1"/>
</dbReference>
<evidence type="ECO:0000259" key="7">
    <source>
        <dbReference type="SMART" id="SM00849"/>
    </source>
</evidence>
<feature type="domain" description="Metallo-beta-lactamase" evidence="7">
    <location>
        <begin position="504"/>
        <end position="713"/>
    </location>
</feature>
<sequence length="770" mass="89341">MWFYFALYLLSGLIFFLHPYVSIFMLIILVISCYIKWQSLKILMMSFIFFIIGYLIYPNDPLQYYESFNVSKNHENYTEVIQFGDKLTLDGDGFQAEGQIHNQTFKAFYTIKNEKEKLKLLKQMPYLKNCRITYSVNSTLPNTNALKFQYFEFLQNHDIKGVIKIENLFLNTCSNRPLNMIERIQLYRTNLIHEMKQLDIDGVNDIIALTLGDTSYLNEERIDQLKKLGIYHLYAVSGSHVALLNIFLFKLLLRMNIKYHHAENMIFILLPIYAVLTGLSPSVLRAVGVVMVYMILNKVIKIDALQILSITFIVYTIYNPHIIFDIGFQLSYIVSTFIILCVPLIKSFNTIHKIITINVVSQLSSFVILLIHFNAFQWLGFITNFLFIPLFELIIFPLVMLFMLIFATFGKVPNLFMMLIEICMNQTFKLIDVMSHIPINELVVRNLSEWIYLIVLIVVVLVLMLFLKKKYIKSLLLFTLLVIAITYHFNHNEVIFKFLDIGQGDAMIAYHHDVNQIVMIDTGGTDKLKKKPWQTRSKISNYTDSIIVPELKEKGFQKIDYLIITHPHADHMGELATLSKQVSIKHLIINKKTWDNRELKHLLEEVKETNTEIVDSTNLSELKIGESTYKFFNQNSLNYEDKNDTSIVTEITMFGRTILTTGDATEKVENSILSQLKGHYDILKVAHHGSLTSTSDSFLLKAKPHFCVISSGRHNRHGLPKEAIVNKLKQSDCKVFNTQDYGMVQFEINKDNMIMTNGLQEHNKKAYNRQ</sequence>
<feature type="transmembrane region" description="Helical" evidence="6">
    <location>
        <begin position="299"/>
        <end position="318"/>
    </location>
</feature>
<feature type="transmembrane region" description="Helical" evidence="6">
    <location>
        <begin position="385"/>
        <end position="409"/>
    </location>
</feature>
<dbReference type="SUPFAM" id="SSF56281">
    <property type="entry name" value="Metallo-hydrolase/oxidoreductase"/>
    <property type="match status" value="1"/>
</dbReference>
<evidence type="ECO:0000256" key="1">
    <source>
        <dbReference type="ARBA" id="ARBA00004651"/>
    </source>
</evidence>
<dbReference type="InterPro" id="IPR001279">
    <property type="entry name" value="Metallo-B-lactamas"/>
</dbReference>
<evidence type="ECO:0000256" key="6">
    <source>
        <dbReference type="SAM" id="Phobius"/>
    </source>
</evidence>
<dbReference type="PANTHER" id="PTHR30619:SF1">
    <property type="entry name" value="RECOMBINATION PROTEIN 2"/>
    <property type="match status" value="1"/>
</dbReference>
<dbReference type="InterPro" id="IPR052159">
    <property type="entry name" value="Competence_DNA_uptake"/>
</dbReference>
<protein>
    <submittedName>
        <fullName evidence="8">DNA internalization-related competence protein ComEC/Rec2</fullName>
    </submittedName>
</protein>
<dbReference type="InterPro" id="IPR036866">
    <property type="entry name" value="RibonucZ/Hydroxyglut_hydro"/>
</dbReference>
<evidence type="ECO:0000313" key="9">
    <source>
        <dbReference type="Proteomes" id="UP000197058"/>
    </source>
</evidence>
<feature type="transmembrane region" description="Helical" evidence="6">
    <location>
        <begin position="474"/>
        <end position="490"/>
    </location>
</feature>
<feature type="transmembrane region" description="Helical" evidence="6">
    <location>
        <begin position="265"/>
        <end position="293"/>
    </location>
</feature>